<feature type="non-terminal residue" evidence="2">
    <location>
        <position position="1"/>
    </location>
</feature>
<dbReference type="EMBL" id="MN738779">
    <property type="protein sequence ID" value="QHS84298.1"/>
    <property type="molecule type" value="Genomic_DNA"/>
</dbReference>
<feature type="compositionally biased region" description="Polar residues" evidence="1">
    <location>
        <begin position="25"/>
        <end position="38"/>
    </location>
</feature>
<feature type="compositionally biased region" description="Low complexity" evidence="1">
    <location>
        <begin position="8"/>
        <end position="24"/>
    </location>
</feature>
<proteinExistence type="predicted"/>
<feature type="region of interest" description="Disordered" evidence="1">
    <location>
        <begin position="1"/>
        <end position="38"/>
    </location>
</feature>
<protein>
    <submittedName>
        <fullName evidence="2">Uncharacterized protein</fullName>
    </submittedName>
</protein>
<evidence type="ECO:0000256" key="1">
    <source>
        <dbReference type="SAM" id="MobiDB-lite"/>
    </source>
</evidence>
<name>A0A6C0AX25_9ZZZZ</name>
<evidence type="ECO:0000313" key="2">
    <source>
        <dbReference type="EMBL" id="QHS84298.1"/>
    </source>
</evidence>
<dbReference type="AlphaFoldDB" id="A0A6C0AX25"/>
<reference evidence="2" key="1">
    <citation type="journal article" date="2020" name="Nature">
        <title>Giant virus diversity and host interactions through global metagenomics.</title>
        <authorList>
            <person name="Schulz F."/>
            <person name="Roux S."/>
            <person name="Paez-Espino D."/>
            <person name="Jungbluth S."/>
            <person name="Walsh D.A."/>
            <person name="Denef V.J."/>
            <person name="McMahon K.D."/>
            <person name="Konstantinidis K.T."/>
            <person name="Eloe-Fadrosh E.A."/>
            <person name="Kyrpides N.C."/>
            <person name="Woyke T."/>
        </authorList>
    </citation>
    <scope>NUCLEOTIDE SEQUENCE</scope>
    <source>
        <strain evidence="2">GVMAG-S-ERX555965-48</strain>
    </source>
</reference>
<accession>A0A6C0AX25</accession>
<sequence>RDMQQGMSDRNSNTINRNSTTNSDPQGSSATENFSNIF</sequence>
<organism evidence="2">
    <name type="scientific">viral metagenome</name>
    <dbReference type="NCBI Taxonomy" id="1070528"/>
    <lineage>
        <taxon>unclassified sequences</taxon>
        <taxon>metagenomes</taxon>
        <taxon>organismal metagenomes</taxon>
    </lineage>
</organism>